<reference evidence="2 3" key="1">
    <citation type="submission" date="2020-04" db="EMBL/GenBank/DDBJ databases">
        <title>Hymenobacter polaris sp. nov., isolated from Arctic soil.</title>
        <authorList>
            <person name="Dahal R.H."/>
        </authorList>
    </citation>
    <scope>NUCLEOTIDE SEQUENCE [LARGE SCALE GENOMIC DNA]</scope>
    <source>
        <strain evidence="2 3">RP-2-7</strain>
    </source>
</reference>
<evidence type="ECO:0000256" key="1">
    <source>
        <dbReference type="SAM" id="MobiDB-lite"/>
    </source>
</evidence>
<keyword evidence="3" id="KW-1185">Reference proteome</keyword>
<feature type="compositionally biased region" description="Low complexity" evidence="1">
    <location>
        <begin position="95"/>
        <end position="106"/>
    </location>
</feature>
<dbReference type="AlphaFoldDB" id="A0A7Y0FKU7"/>
<evidence type="ECO:0000313" key="3">
    <source>
        <dbReference type="Proteomes" id="UP000559626"/>
    </source>
</evidence>
<comment type="caution">
    <text evidence="2">The sequence shown here is derived from an EMBL/GenBank/DDBJ whole genome shotgun (WGS) entry which is preliminary data.</text>
</comment>
<sequence>MPALAQKPPKAPPTLLGRWETRQIRFAVVGTAPDSTLEKLDNPDLADLNDAIYMGAAHLVVEFRADSSYAFTIERDGRRQRTETGTFSLAGTHLSARSPSSPDGSSFNDQQVQRLARRVLVLSFPMGPEFPGVDEQVEYRRVGPYPASTEATPSK</sequence>
<dbReference type="EMBL" id="JABBGH010000001">
    <property type="protein sequence ID" value="NML63676.1"/>
    <property type="molecule type" value="Genomic_DNA"/>
</dbReference>
<evidence type="ECO:0000313" key="2">
    <source>
        <dbReference type="EMBL" id="NML63676.1"/>
    </source>
</evidence>
<feature type="region of interest" description="Disordered" evidence="1">
    <location>
        <begin position="88"/>
        <end position="110"/>
    </location>
</feature>
<accession>A0A7Y0FKU7</accession>
<dbReference type="RefSeq" id="WP_169529021.1">
    <property type="nucleotide sequence ID" value="NZ_JABBGH010000001.1"/>
</dbReference>
<gene>
    <name evidence="2" type="ORF">HHL22_00480</name>
</gene>
<feature type="region of interest" description="Disordered" evidence="1">
    <location>
        <begin position="132"/>
        <end position="155"/>
    </location>
</feature>
<dbReference type="Proteomes" id="UP000559626">
    <property type="component" value="Unassembled WGS sequence"/>
</dbReference>
<proteinExistence type="predicted"/>
<protein>
    <recommendedName>
        <fullName evidence="4">TIGR03067 domain-containing protein</fullName>
    </recommendedName>
</protein>
<evidence type="ECO:0008006" key="4">
    <source>
        <dbReference type="Google" id="ProtNLM"/>
    </source>
</evidence>
<organism evidence="2 3">
    <name type="scientific">Hymenobacter polaris</name>
    <dbReference type="NCBI Taxonomy" id="2682546"/>
    <lineage>
        <taxon>Bacteria</taxon>
        <taxon>Pseudomonadati</taxon>
        <taxon>Bacteroidota</taxon>
        <taxon>Cytophagia</taxon>
        <taxon>Cytophagales</taxon>
        <taxon>Hymenobacteraceae</taxon>
        <taxon>Hymenobacter</taxon>
    </lineage>
</organism>
<name>A0A7Y0FKU7_9BACT</name>